<dbReference type="AlphaFoldDB" id="A0A6P4Y7T0"/>
<protein>
    <submittedName>
        <fullName evidence="6">Slit homolog 3 protein-like</fullName>
    </submittedName>
</protein>
<dbReference type="PANTHER" id="PTHR24369:SF210">
    <property type="entry name" value="CHAOPTIN-RELATED"/>
    <property type="match status" value="1"/>
</dbReference>
<dbReference type="InterPro" id="IPR050541">
    <property type="entry name" value="LRR_TM_domain-containing"/>
</dbReference>
<dbReference type="OrthoDB" id="283575at2759"/>
<dbReference type="GO" id="GO:0005886">
    <property type="term" value="C:plasma membrane"/>
    <property type="evidence" value="ECO:0007669"/>
    <property type="project" value="TreeGrafter"/>
</dbReference>
<accession>A0A6P4Y7T0</accession>
<dbReference type="KEGG" id="bbel:109462719"/>
<keyword evidence="3" id="KW-0677">Repeat</keyword>
<dbReference type="SMART" id="SM00369">
    <property type="entry name" value="LRR_TYP"/>
    <property type="match status" value="3"/>
</dbReference>
<sequence>MKISTRSFLVTLGLLCTGCFCLPDKCEIKKSRYSSTVSVDCDSLDLVVVPGDIPSNTERFDIAFNKLRNVTYLPPLPKLYILDLSYNSIETVSWMALRTLPALSSLELQGNQLTYVELDIVVAHLPKLKYVNLSLNKLASFSQYAMGWPQVTELVINNNPFHCDCDLSWLITKMACLQACKGKDRQACCSSCSACFILLISQLKHARFNCKSPSQLHGRHLSTVSTLLTDCGTTHQAEIKLQSTENGTFLINGSTLLEEEPYMSHSSAKMSTIATPTIASTSVTSMDFQSLN</sequence>
<feature type="chain" id="PRO_5027545301" evidence="4">
    <location>
        <begin position="22"/>
        <end position="292"/>
    </location>
</feature>
<dbReference type="RefSeq" id="XP_019614837.1">
    <property type="nucleotide sequence ID" value="XM_019759278.1"/>
</dbReference>
<gene>
    <name evidence="6" type="primary">LOC109462719</name>
</gene>
<name>A0A6P4Y7T0_BRABE</name>
<feature type="signal peptide" evidence="4">
    <location>
        <begin position="1"/>
        <end position="21"/>
    </location>
</feature>
<evidence type="ECO:0000313" key="6">
    <source>
        <dbReference type="RefSeq" id="XP_019614837.1"/>
    </source>
</evidence>
<dbReference type="Pfam" id="PF13855">
    <property type="entry name" value="LRR_8"/>
    <property type="match status" value="1"/>
</dbReference>
<organism evidence="5 6">
    <name type="scientific">Branchiostoma belcheri</name>
    <name type="common">Amphioxus</name>
    <dbReference type="NCBI Taxonomy" id="7741"/>
    <lineage>
        <taxon>Eukaryota</taxon>
        <taxon>Metazoa</taxon>
        <taxon>Chordata</taxon>
        <taxon>Cephalochordata</taxon>
        <taxon>Leptocardii</taxon>
        <taxon>Amphioxiformes</taxon>
        <taxon>Branchiostomatidae</taxon>
        <taxon>Branchiostoma</taxon>
    </lineage>
</organism>
<dbReference type="SUPFAM" id="SSF52058">
    <property type="entry name" value="L domain-like"/>
    <property type="match status" value="1"/>
</dbReference>
<evidence type="ECO:0000256" key="2">
    <source>
        <dbReference type="ARBA" id="ARBA00022729"/>
    </source>
</evidence>
<reference evidence="6" key="1">
    <citation type="submission" date="2025-08" db="UniProtKB">
        <authorList>
            <consortium name="RefSeq"/>
        </authorList>
    </citation>
    <scope>IDENTIFICATION</scope>
    <source>
        <tissue evidence="6">Gonad</tissue>
    </source>
</reference>
<evidence type="ECO:0000256" key="4">
    <source>
        <dbReference type="SAM" id="SignalP"/>
    </source>
</evidence>
<dbReference type="Proteomes" id="UP000515135">
    <property type="component" value="Unplaced"/>
</dbReference>
<keyword evidence="5" id="KW-1185">Reference proteome</keyword>
<dbReference type="Gene3D" id="3.80.10.10">
    <property type="entry name" value="Ribonuclease Inhibitor"/>
    <property type="match status" value="1"/>
</dbReference>
<evidence type="ECO:0000256" key="3">
    <source>
        <dbReference type="ARBA" id="ARBA00022737"/>
    </source>
</evidence>
<dbReference type="GeneID" id="109462719"/>
<keyword evidence="1" id="KW-0433">Leucine-rich repeat</keyword>
<proteinExistence type="predicted"/>
<evidence type="ECO:0000256" key="1">
    <source>
        <dbReference type="ARBA" id="ARBA00022614"/>
    </source>
</evidence>
<dbReference type="PANTHER" id="PTHR24369">
    <property type="entry name" value="ANTIGEN BSP, PUTATIVE-RELATED"/>
    <property type="match status" value="1"/>
</dbReference>
<keyword evidence="2 4" id="KW-0732">Signal</keyword>
<dbReference type="InterPro" id="IPR032675">
    <property type="entry name" value="LRR_dom_sf"/>
</dbReference>
<evidence type="ECO:0000313" key="5">
    <source>
        <dbReference type="Proteomes" id="UP000515135"/>
    </source>
</evidence>
<dbReference type="InterPro" id="IPR001611">
    <property type="entry name" value="Leu-rich_rpt"/>
</dbReference>
<dbReference type="InterPro" id="IPR003591">
    <property type="entry name" value="Leu-rich_rpt_typical-subtyp"/>
</dbReference>